<dbReference type="EMBL" id="GGFJ01013615">
    <property type="protein sequence ID" value="MBW62756.1"/>
    <property type="molecule type" value="Transcribed_RNA"/>
</dbReference>
<feature type="chain" id="PRO_5014682426" evidence="1">
    <location>
        <begin position="19"/>
        <end position="79"/>
    </location>
</feature>
<reference evidence="2" key="1">
    <citation type="submission" date="2018-01" db="EMBL/GenBank/DDBJ databases">
        <title>An insight into the sialome of Amazonian anophelines.</title>
        <authorList>
            <person name="Ribeiro J.M."/>
            <person name="Scarpassa V."/>
            <person name="Calvo E."/>
        </authorList>
    </citation>
    <scope>NUCLEOTIDE SEQUENCE</scope>
    <source>
        <tissue evidence="2">Salivary glands</tissue>
    </source>
</reference>
<feature type="signal peptide" evidence="1">
    <location>
        <begin position="1"/>
        <end position="18"/>
    </location>
</feature>
<evidence type="ECO:0000313" key="2">
    <source>
        <dbReference type="EMBL" id="MBW62756.1"/>
    </source>
</evidence>
<keyword evidence="1" id="KW-0732">Signal</keyword>
<evidence type="ECO:0000256" key="1">
    <source>
        <dbReference type="SAM" id="SignalP"/>
    </source>
</evidence>
<dbReference type="AlphaFoldDB" id="A0A2M4CBM9"/>
<sequence length="79" mass="8723">MLMLLLLPLRSHSPGTLGAAAQTINKLQISQNSTAASDRKRSKTRAHERLALLDAVTSQNEVRANTRVGRSDLMVQRTR</sequence>
<accession>A0A2M4CBM9</accession>
<proteinExistence type="predicted"/>
<organism evidence="2">
    <name type="scientific">Anopheles marajoara</name>
    <dbReference type="NCBI Taxonomy" id="58244"/>
    <lineage>
        <taxon>Eukaryota</taxon>
        <taxon>Metazoa</taxon>
        <taxon>Ecdysozoa</taxon>
        <taxon>Arthropoda</taxon>
        <taxon>Hexapoda</taxon>
        <taxon>Insecta</taxon>
        <taxon>Pterygota</taxon>
        <taxon>Neoptera</taxon>
        <taxon>Endopterygota</taxon>
        <taxon>Diptera</taxon>
        <taxon>Nematocera</taxon>
        <taxon>Culicoidea</taxon>
        <taxon>Culicidae</taxon>
        <taxon>Anophelinae</taxon>
        <taxon>Anopheles</taxon>
    </lineage>
</organism>
<name>A0A2M4CBM9_9DIPT</name>
<protein>
    <submittedName>
        <fullName evidence="2">Putative secreted protein</fullName>
    </submittedName>
</protein>